<name>A0AAW1ZEV7_CULAL</name>
<dbReference type="Proteomes" id="UP001479290">
    <property type="component" value="Unassembled WGS sequence"/>
</dbReference>
<comment type="caution">
    <text evidence="2">The sequence shown here is derived from an EMBL/GenBank/DDBJ whole genome shotgun (WGS) entry which is preliminary data.</text>
</comment>
<proteinExistence type="predicted"/>
<dbReference type="AlphaFoldDB" id="A0AAW1ZEV7"/>
<dbReference type="EMBL" id="JAWDJR010000017">
    <property type="protein sequence ID" value="KAK9960001.1"/>
    <property type="molecule type" value="Genomic_DNA"/>
</dbReference>
<feature type="chain" id="PRO_5043923680" evidence="1">
    <location>
        <begin position="21"/>
        <end position="81"/>
    </location>
</feature>
<gene>
    <name evidence="2" type="ORF">ABG768_010082</name>
</gene>
<dbReference type="Gene3D" id="2.60.40.10">
    <property type="entry name" value="Immunoglobulins"/>
    <property type="match status" value="1"/>
</dbReference>
<protein>
    <submittedName>
        <fullName evidence="2">Uncharacterized protein</fullName>
    </submittedName>
</protein>
<reference evidence="2 3" key="1">
    <citation type="submission" date="2024-05" db="EMBL/GenBank/DDBJ databases">
        <title>A high-quality chromosomal-level genome assembly of Topmouth culter (Culter alburnus).</title>
        <authorList>
            <person name="Zhao H."/>
        </authorList>
    </citation>
    <scope>NUCLEOTIDE SEQUENCE [LARGE SCALE GENOMIC DNA]</scope>
    <source>
        <strain evidence="2">CATC2023</strain>
        <tissue evidence="2">Muscle</tissue>
    </source>
</reference>
<accession>A0AAW1ZEV7</accession>
<keyword evidence="3" id="KW-1185">Reference proteome</keyword>
<organism evidence="2 3">
    <name type="scientific">Culter alburnus</name>
    <name type="common">Topmouth culter</name>
    <dbReference type="NCBI Taxonomy" id="194366"/>
    <lineage>
        <taxon>Eukaryota</taxon>
        <taxon>Metazoa</taxon>
        <taxon>Chordata</taxon>
        <taxon>Craniata</taxon>
        <taxon>Vertebrata</taxon>
        <taxon>Euteleostomi</taxon>
        <taxon>Actinopterygii</taxon>
        <taxon>Neopterygii</taxon>
        <taxon>Teleostei</taxon>
        <taxon>Ostariophysi</taxon>
        <taxon>Cypriniformes</taxon>
        <taxon>Xenocyprididae</taxon>
        <taxon>Xenocypridinae</taxon>
        <taxon>Culter</taxon>
    </lineage>
</organism>
<evidence type="ECO:0000313" key="3">
    <source>
        <dbReference type="Proteomes" id="UP001479290"/>
    </source>
</evidence>
<evidence type="ECO:0000256" key="1">
    <source>
        <dbReference type="SAM" id="SignalP"/>
    </source>
</evidence>
<keyword evidence="1" id="KW-0732">Signal</keyword>
<dbReference type="InterPro" id="IPR013783">
    <property type="entry name" value="Ig-like_fold"/>
</dbReference>
<feature type="signal peptide" evidence="1">
    <location>
        <begin position="1"/>
        <end position="20"/>
    </location>
</feature>
<sequence>MSCLSIQIVTVLLLTAPAVCKDVDQSPAAVLCHPDSHRMVELKCSHSIKSYDTILWYQRSNTCTDQLWLTFLSDHSMSYNI</sequence>
<evidence type="ECO:0000313" key="2">
    <source>
        <dbReference type="EMBL" id="KAK9960001.1"/>
    </source>
</evidence>